<accession>A0A0H4VKQ2</accession>
<dbReference type="Proteomes" id="UP000036458">
    <property type="component" value="Chromosome"/>
</dbReference>
<dbReference type="STRING" id="1379910.TH63_10115"/>
<reference evidence="1 2" key="1">
    <citation type="submission" date="2015-01" db="EMBL/GenBank/DDBJ databases">
        <title>Rufibacter sp./DG31D/ whole genome sequencing.</title>
        <authorList>
            <person name="Kim M.K."/>
            <person name="Srinivasan S."/>
            <person name="Lee J.-J."/>
        </authorList>
    </citation>
    <scope>NUCLEOTIDE SEQUENCE [LARGE SCALE GENOMIC DNA]</scope>
    <source>
        <strain evidence="1 2">DG31D</strain>
    </source>
</reference>
<dbReference type="PATRIC" id="fig|1379910.4.peg.2194"/>
<organism evidence="1 2">
    <name type="scientific">Rufibacter radiotolerans</name>
    <dbReference type="NCBI Taxonomy" id="1379910"/>
    <lineage>
        <taxon>Bacteria</taxon>
        <taxon>Pseudomonadati</taxon>
        <taxon>Bacteroidota</taxon>
        <taxon>Cytophagia</taxon>
        <taxon>Cytophagales</taxon>
        <taxon>Hymenobacteraceae</taxon>
        <taxon>Rufibacter</taxon>
    </lineage>
</organism>
<proteinExistence type="predicted"/>
<gene>
    <name evidence="1" type="ORF">TH63_10115</name>
</gene>
<sequence>MLFRFEAVFRKTDLKPSLTSKTLLRLLSADSYFRIAQTRVEGRKRSSEGDVYKGEHTWLVKLGLFGICNPELLKSGFAIRLPGTVGLYPRGLQIPSFLLPECKSGRAVWAREPQKRCSFLPITLEAHPTCFHFFIAFQLFFNKY</sequence>
<dbReference type="KEGG" id="ruf:TH63_10115"/>
<evidence type="ECO:0000313" key="2">
    <source>
        <dbReference type="Proteomes" id="UP000036458"/>
    </source>
</evidence>
<protein>
    <submittedName>
        <fullName evidence="1">Uncharacterized protein</fullName>
    </submittedName>
</protein>
<evidence type="ECO:0000313" key="1">
    <source>
        <dbReference type="EMBL" id="AKQ45918.1"/>
    </source>
</evidence>
<name>A0A0H4VKQ2_9BACT</name>
<dbReference type="EMBL" id="CP010777">
    <property type="protein sequence ID" value="AKQ45918.1"/>
    <property type="molecule type" value="Genomic_DNA"/>
</dbReference>
<keyword evidence="2" id="KW-1185">Reference proteome</keyword>
<dbReference type="AlphaFoldDB" id="A0A0H4VKQ2"/>